<dbReference type="AlphaFoldDB" id="A0A6J6RPQ3"/>
<gene>
    <name evidence="3" type="ORF">UFOPK2761_00045</name>
</gene>
<dbReference type="PROSITE" id="PS50801">
    <property type="entry name" value="STAS"/>
    <property type="match status" value="1"/>
</dbReference>
<dbReference type="PANTHER" id="PTHR33495">
    <property type="entry name" value="ANTI-SIGMA FACTOR ANTAGONIST TM_1081-RELATED-RELATED"/>
    <property type="match status" value="1"/>
</dbReference>
<dbReference type="CDD" id="cd07043">
    <property type="entry name" value="STAS_anti-anti-sigma_factors"/>
    <property type="match status" value="1"/>
</dbReference>
<dbReference type="InterPro" id="IPR036513">
    <property type="entry name" value="STAS_dom_sf"/>
</dbReference>
<dbReference type="NCBIfam" id="TIGR00377">
    <property type="entry name" value="ant_ant_sig"/>
    <property type="match status" value="1"/>
</dbReference>
<dbReference type="SUPFAM" id="SSF52091">
    <property type="entry name" value="SpoIIaa-like"/>
    <property type="match status" value="1"/>
</dbReference>
<organism evidence="3">
    <name type="scientific">freshwater metagenome</name>
    <dbReference type="NCBI Taxonomy" id="449393"/>
    <lineage>
        <taxon>unclassified sequences</taxon>
        <taxon>metagenomes</taxon>
        <taxon>ecological metagenomes</taxon>
    </lineage>
</organism>
<name>A0A6J6RPQ3_9ZZZZ</name>
<sequence length="110" mass="11550">MELDVSTRDDGIAVVVPRGRLNMVSARQLKETLSDLVAGGSARIVVDLGETTFLDSSGLGALIGGLKAARQAGGDLRVARPTPAVVSVFELTNLDRVLRARESVETAFDA</sequence>
<dbReference type="PANTHER" id="PTHR33495:SF2">
    <property type="entry name" value="ANTI-SIGMA FACTOR ANTAGONIST TM_1081-RELATED"/>
    <property type="match status" value="1"/>
</dbReference>
<dbReference type="InterPro" id="IPR002645">
    <property type="entry name" value="STAS_dom"/>
</dbReference>
<evidence type="ECO:0000259" key="2">
    <source>
        <dbReference type="PROSITE" id="PS50801"/>
    </source>
</evidence>
<dbReference type="Pfam" id="PF01740">
    <property type="entry name" value="STAS"/>
    <property type="match status" value="1"/>
</dbReference>
<dbReference type="Gene3D" id="3.30.750.24">
    <property type="entry name" value="STAS domain"/>
    <property type="match status" value="1"/>
</dbReference>
<dbReference type="GO" id="GO:0043856">
    <property type="term" value="F:anti-sigma factor antagonist activity"/>
    <property type="evidence" value="ECO:0007669"/>
    <property type="project" value="InterPro"/>
</dbReference>
<evidence type="ECO:0000256" key="1">
    <source>
        <dbReference type="ARBA" id="ARBA00009013"/>
    </source>
</evidence>
<comment type="similarity">
    <text evidence="1">Belongs to the anti-sigma-factor antagonist family.</text>
</comment>
<accession>A0A6J6RPQ3</accession>
<reference evidence="3" key="1">
    <citation type="submission" date="2020-05" db="EMBL/GenBank/DDBJ databases">
        <authorList>
            <person name="Chiriac C."/>
            <person name="Salcher M."/>
            <person name="Ghai R."/>
            <person name="Kavagutti S V."/>
        </authorList>
    </citation>
    <scope>NUCLEOTIDE SEQUENCE</scope>
</reference>
<protein>
    <submittedName>
        <fullName evidence="3">Unannotated protein</fullName>
    </submittedName>
</protein>
<feature type="domain" description="STAS" evidence="2">
    <location>
        <begin position="10"/>
        <end position="110"/>
    </location>
</feature>
<dbReference type="InterPro" id="IPR003658">
    <property type="entry name" value="Anti-sigma_ant"/>
</dbReference>
<proteinExistence type="inferred from homology"/>
<dbReference type="EMBL" id="CAEZYQ010000001">
    <property type="protein sequence ID" value="CAB4724513.1"/>
    <property type="molecule type" value="Genomic_DNA"/>
</dbReference>
<evidence type="ECO:0000313" key="3">
    <source>
        <dbReference type="EMBL" id="CAB4724513.1"/>
    </source>
</evidence>